<dbReference type="PANTHER" id="PTHR40084:SF1">
    <property type="entry name" value="PHOSPHOTRANSFERASE"/>
    <property type="match status" value="1"/>
</dbReference>
<accession>A0A8J2ZQ23</accession>
<dbReference type="InterPro" id="IPR016195">
    <property type="entry name" value="Pol/histidinol_Pase-like"/>
</dbReference>
<dbReference type="Proteomes" id="UP000602050">
    <property type="component" value="Unassembled WGS sequence"/>
</dbReference>
<keyword evidence="2" id="KW-1185">Reference proteome</keyword>
<evidence type="ECO:0000313" key="1">
    <source>
        <dbReference type="EMBL" id="GGH69129.1"/>
    </source>
</evidence>
<dbReference type="RefSeq" id="WP_188390581.1">
    <property type="nucleotide sequence ID" value="NZ_BMEV01000003.1"/>
</dbReference>
<dbReference type="SUPFAM" id="SSF47781">
    <property type="entry name" value="RuvA domain 2-like"/>
    <property type="match status" value="1"/>
</dbReference>
<comment type="caution">
    <text evidence="1">The sequence shown here is derived from an EMBL/GenBank/DDBJ whole genome shotgun (WGS) entry which is preliminary data.</text>
</comment>
<dbReference type="SUPFAM" id="SSF89550">
    <property type="entry name" value="PHP domain-like"/>
    <property type="match status" value="1"/>
</dbReference>
<dbReference type="Gene3D" id="1.10.150.20">
    <property type="entry name" value="5' to 3' exonuclease, C-terminal subdomain"/>
    <property type="match status" value="1"/>
</dbReference>
<dbReference type="EMBL" id="BMEV01000003">
    <property type="protein sequence ID" value="GGH69129.1"/>
    <property type="molecule type" value="Genomic_DNA"/>
</dbReference>
<dbReference type="CDD" id="cd19067">
    <property type="entry name" value="PfuEndoQ-like"/>
    <property type="match status" value="1"/>
</dbReference>
<proteinExistence type="predicted"/>
<dbReference type="Gene3D" id="3.20.20.140">
    <property type="entry name" value="Metal-dependent hydrolases"/>
    <property type="match status" value="1"/>
</dbReference>
<dbReference type="PANTHER" id="PTHR40084">
    <property type="entry name" value="PHOSPHOHYDROLASE, PHP FAMILY"/>
    <property type="match status" value="1"/>
</dbReference>
<name>A0A8J2ZQ23_9BACI</name>
<dbReference type="InterPro" id="IPR010994">
    <property type="entry name" value="RuvA_2-like"/>
</dbReference>
<dbReference type="AlphaFoldDB" id="A0A8J2ZQ23"/>
<sequence length="394" mass="45006">MKHYFADMHIHIGKDMENRPVKITGAKNLTLTNILKESSRNKGMNLIGVIDCQVPNVQKEIRRLIEEGEARELPAGGIRFERVTLLLGSEIEVYDEYCHGPIHVLCFMPSLENMEQFTRWLAKRMKNVTLSSQRYYGTAKELQYKVKELEGIFIPAHIFTPFKSLYGKGVRRSLEEVFDPDLIDGVELGLSSDTEMADQIKELHRFTFLTNSDAHSLPKIGREYQMMQLQEPSFKEFYWALHQVKERKVIKNFGMNPKLGKYYTTVCGKCFTRFPKGSSTCPKCGSAKIINGVADRIKELKNASGPDGNRPPYIYQVPLEYLPTLGPKTYKKLLQQFETEMNIIHHVSYEQLKEVIPEKLAQSIIAMREGRLAIHAGGGGKYGSVSSEEMERKS</sequence>
<reference evidence="1" key="2">
    <citation type="submission" date="2020-09" db="EMBL/GenBank/DDBJ databases">
        <authorList>
            <person name="Sun Q."/>
            <person name="Zhou Y."/>
        </authorList>
    </citation>
    <scope>NUCLEOTIDE SEQUENCE</scope>
    <source>
        <strain evidence="1">CGMCC 1.12360</strain>
    </source>
</reference>
<organism evidence="1 2">
    <name type="scientific">Compostibacillus humi</name>
    <dbReference type="NCBI Taxonomy" id="1245525"/>
    <lineage>
        <taxon>Bacteria</taxon>
        <taxon>Bacillati</taxon>
        <taxon>Bacillota</taxon>
        <taxon>Bacilli</taxon>
        <taxon>Bacillales</taxon>
        <taxon>Bacillaceae</taxon>
        <taxon>Compostibacillus</taxon>
    </lineage>
</organism>
<reference evidence="1" key="1">
    <citation type="journal article" date="2014" name="Int. J. Syst. Evol. Microbiol.">
        <title>Complete genome sequence of Corynebacterium casei LMG S-19264T (=DSM 44701T), isolated from a smear-ripened cheese.</title>
        <authorList>
            <consortium name="US DOE Joint Genome Institute (JGI-PGF)"/>
            <person name="Walter F."/>
            <person name="Albersmeier A."/>
            <person name="Kalinowski J."/>
            <person name="Ruckert C."/>
        </authorList>
    </citation>
    <scope>NUCLEOTIDE SEQUENCE</scope>
    <source>
        <strain evidence="1">CGMCC 1.12360</strain>
    </source>
</reference>
<evidence type="ECO:0000313" key="2">
    <source>
        <dbReference type="Proteomes" id="UP000602050"/>
    </source>
</evidence>
<protein>
    <recommendedName>
        <fullName evidence="3">TIGR00375 family protein</fullName>
    </recommendedName>
</protein>
<evidence type="ECO:0008006" key="3">
    <source>
        <dbReference type="Google" id="ProtNLM"/>
    </source>
</evidence>
<gene>
    <name evidence="1" type="primary">yqxK</name>
    <name evidence="1" type="ORF">GCM10010978_02830</name>
</gene>